<keyword evidence="1" id="KW-0812">Transmembrane</keyword>
<dbReference type="PANTHER" id="PTHR38468:SF1">
    <property type="entry name" value="SLL0939 PROTEIN"/>
    <property type="match status" value="1"/>
</dbReference>
<comment type="caution">
    <text evidence="2">The sequence shown here is derived from an EMBL/GenBank/DDBJ whole genome shotgun (WGS) entry which is preliminary data.</text>
</comment>
<evidence type="ECO:0008006" key="4">
    <source>
        <dbReference type="Google" id="ProtNLM"/>
    </source>
</evidence>
<feature type="transmembrane region" description="Helical" evidence="1">
    <location>
        <begin position="12"/>
        <end position="38"/>
    </location>
</feature>
<dbReference type="PANTHER" id="PTHR38468">
    <property type="entry name" value="SLL0939 PROTEIN"/>
    <property type="match status" value="1"/>
</dbReference>
<organism evidence="2 3">
    <name type="scientific">Pseudonocardia xishanensis</name>
    <dbReference type="NCBI Taxonomy" id="630995"/>
    <lineage>
        <taxon>Bacteria</taxon>
        <taxon>Bacillati</taxon>
        <taxon>Actinomycetota</taxon>
        <taxon>Actinomycetes</taxon>
        <taxon>Pseudonocardiales</taxon>
        <taxon>Pseudonocardiaceae</taxon>
        <taxon>Pseudonocardia</taxon>
    </lineage>
</organism>
<evidence type="ECO:0000313" key="3">
    <source>
        <dbReference type="Proteomes" id="UP001501598"/>
    </source>
</evidence>
<gene>
    <name evidence="2" type="ORF">GCM10023175_57880</name>
</gene>
<sequence length="135" mass="14010">MTLVELLEHTAVVFEVLGAAALAVGIVLALALAAWVLVRSRSGRPAFTTLRETFGGALLLSVEILVAADLLRSVAVAPSLTDVAVLGLIVLIRTFLSFSLEVELEGVAPWRRATVTGAGRLTAATAHATARATPP</sequence>
<proteinExistence type="predicted"/>
<accession>A0ABP8RZT4</accession>
<dbReference type="Pfam" id="PF07784">
    <property type="entry name" value="DUF1622"/>
    <property type="match status" value="1"/>
</dbReference>
<protein>
    <recommendedName>
        <fullName evidence="4">DUF1622 domain-containing protein</fullName>
    </recommendedName>
</protein>
<dbReference type="RefSeq" id="WP_345425524.1">
    <property type="nucleotide sequence ID" value="NZ_BAABGT010000097.1"/>
</dbReference>
<name>A0ABP8RZT4_9PSEU</name>
<keyword evidence="1" id="KW-0472">Membrane</keyword>
<evidence type="ECO:0000313" key="2">
    <source>
        <dbReference type="EMBL" id="GAA4556213.1"/>
    </source>
</evidence>
<dbReference type="Proteomes" id="UP001501598">
    <property type="component" value="Unassembled WGS sequence"/>
</dbReference>
<keyword evidence="3" id="KW-1185">Reference proteome</keyword>
<reference evidence="3" key="1">
    <citation type="journal article" date="2019" name="Int. J. Syst. Evol. Microbiol.">
        <title>The Global Catalogue of Microorganisms (GCM) 10K type strain sequencing project: providing services to taxonomists for standard genome sequencing and annotation.</title>
        <authorList>
            <consortium name="The Broad Institute Genomics Platform"/>
            <consortium name="The Broad Institute Genome Sequencing Center for Infectious Disease"/>
            <person name="Wu L."/>
            <person name="Ma J."/>
        </authorList>
    </citation>
    <scope>NUCLEOTIDE SEQUENCE [LARGE SCALE GENOMIC DNA]</scope>
    <source>
        <strain evidence="3">JCM 17906</strain>
    </source>
</reference>
<keyword evidence="1" id="KW-1133">Transmembrane helix</keyword>
<dbReference type="InterPro" id="IPR012427">
    <property type="entry name" value="DUF1622"/>
</dbReference>
<dbReference type="EMBL" id="BAABGT010000097">
    <property type="protein sequence ID" value="GAA4556213.1"/>
    <property type="molecule type" value="Genomic_DNA"/>
</dbReference>
<evidence type="ECO:0000256" key="1">
    <source>
        <dbReference type="SAM" id="Phobius"/>
    </source>
</evidence>